<dbReference type="Pfam" id="PF00075">
    <property type="entry name" value="RNase_H"/>
    <property type="match status" value="1"/>
</dbReference>
<feature type="domain" description="RNase H type-1" evidence="2">
    <location>
        <begin position="150"/>
        <end position="285"/>
    </location>
</feature>
<feature type="compositionally biased region" description="Low complexity" evidence="1">
    <location>
        <begin position="126"/>
        <end position="162"/>
    </location>
</feature>
<gene>
    <name evidence="3" type="ORF">C8A01DRAFT_39761</name>
</gene>
<dbReference type="InterPro" id="IPR012337">
    <property type="entry name" value="RNaseH-like_sf"/>
</dbReference>
<feature type="compositionally biased region" description="Polar residues" evidence="1">
    <location>
        <begin position="9"/>
        <end position="21"/>
    </location>
</feature>
<dbReference type="EMBL" id="MU854510">
    <property type="protein sequence ID" value="KAK4033790.1"/>
    <property type="molecule type" value="Genomic_DNA"/>
</dbReference>
<feature type="region of interest" description="Disordered" evidence="1">
    <location>
        <begin position="106"/>
        <end position="181"/>
    </location>
</feature>
<protein>
    <submittedName>
        <fullName evidence="3">Ribonuclease H</fullName>
    </submittedName>
</protein>
<dbReference type="InterPro" id="IPR002156">
    <property type="entry name" value="RNaseH_domain"/>
</dbReference>
<dbReference type="AlphaFoldDB" id="A0AAN6P8T0"/>
<proteinExistence type="predicted"/>
<dbReference type="Gene3D" id="3.30.420.10">
    <property type="entry name" value="Ribonuclease H-like superfamily/Ribonuclease H"/>
    <property type="match status" value="1"/>
</dbReference>
<dbReference type="GO" id="GO:0004523">
    <property type="term" value="F:RNA-DNA hybrid ribonuclease activity"/>
    <property type="evidence" value="ECO:0007669"/>
    <property type="project" value="InterPro"/>
</dbReference>
<organism evidence="3 4">
    <name type="scientific">Parachaetomium inaequale</name>
    <dbReference type="NCBI Taxonomy" id="2588326"/>
    <lineage>
        <taxon>Eukaryota</taxon>
        <taxon>Fungi</taxon>
        <taxon>Dikarya</taxon>
        <taxon>Ascomycota</taxon>
        <taxon>Pezizomycotina</taxon>
        <taxon>Sordariomycetes</taxon>
        <taxon>Sordariomycetidae</taxon>
        <taxon>Sordariales</taxon>
        <taxon>Chaetomiaceae</taxon>
        <taxon>Parachaetomium</taxon>
    </lineage>
</organism>
<evidence type="ECO:0000259" key="2">
    <source>
        <dbReference type="PROSITE" id="PS50879"/>
    </source>
</evidence>
<dbReference type="Proteomes" id="UP001303115">
    <property type="component" value="Unassembled WGS sequence"/>
</dbReference>
<dbReference type="GO" id="GO:0003676">
    <property type="term" value="F:nucleic acid binding"/>
    <property type="evidence" value="ECO:0007669"/>
    <property type="project" value="InterPro"/>
</dbReference>
<evidence type="ECO:0000256" key="1">
    <source>
        <dbReference type="SAM" id="MobiDB-lite"/>
    </source>
</evidence>
<feature type="compositionally biased region" description="Polar residues" evidence="1">
    <location>
        <begin position="106"/>
        <end position="125"/>
    </location>
</feature>
<evidence type="ECO:0000313" key="3">
    <source>
        <dbReference type="EMBL" id="KAK4033790.1"/>
    </source>
</evidence>
<dbReference type="SUPFAM" id="SSF53098">
    <property type="entry name" value="Ribonuclease H-like"/>
    <property type="match status" value="1"/>
</dbReference>
<accession>A0AAN6P8T0</accession>
<comment type="caution">
    <text evidence="3">The sequence shown here is derived from an EMBL/GenBank/DDBJ whole genome shotgun (WGS) entry which is preliminary data.</text>
</comment>
<keyword evidence="4" id="KW-1185">Reference proteome</keyword>
<dbReference type="InterPro" id="IPR036397">
    <property type="entry name" value="RNaseH_sf"/>
</dbReference>
<sequence>MEPGIYTLLSPSQPTGNSPTRRLTRRAKVHPATLFQPEDGTLSPESHFPLQTVSGPDRAPFPRFINRFNSREMLLVVDGSCVNNGRHADRRREPVGGCSFIFKGTPSISLHSPPTTMPVTSPLQGGNNNSNSNSNSRPPSRAGNNLSPPLPAPSTSTSDSSAGRVAFPLEKHGPSGDLAEPTSNRAKLRAVIAALQFRAWGDEGWRRVVILIDLEYIVWGPTRWLPRWVARRWRKPKGRGRYGNRDLWEELQGRVEELRVGGCQDGGAEGGEGVERFTKLRGIMV</sequence>
<feature type="region of interest" description="Disordered" evidence="1">
    <location>
        <begin position="1"/>
        <end position="22"/>
    </location>
</feature>
<name>A0AAN6P8T0_9PEZI</name>
<dbReference type="PROSITE" id="PS50879">
    <property type="entry name" value="RNASE_H_1"/>
    <property type="match status" value="1"/>
</dbReference>
<evidence type="ECO:0000313" key="4">
    <source>
        <dbReference type="Proteomes" id="UP001303115"/>
    </source>
</evidence>
<reference evidence="4" key="1">
    <citation type="journal article" date="2023" name="Mol. Phylogenet. Evol.">
        <title>Genome-scale phylogeny and comparative genomics of the fungal order Sordariales.</title>
        <authorList>
            <person name="Hensen N."/>
            <person name="Bonometti L."/>
            <person name="Westerberg I."/>
            <person name="Brannstrom I.O."/>
            <person name="Guillou S."/>
            <person name="Cros-Aarteil S."/>
            <person name="Calhoun S."/>
            <person name="Haridas S."/>
            <person name="Kuo A."/>
            <person name="Mondo S."/>
            <person name="Pangilinan J."/>
            <person name="Riley R."/>
            <person name="LaButti K."/>
            <person name="Andreopoulos B."/>
            <person name="Lipzen A."/>
            <person name="Chen C."/>
            <person name="Yan M."/>
            <person name="Daum C."/>
            <person name="Ng V."/>
            <person name="Clum A."/>
            <person name="Steindorff A."/>
            <person name="Ohm R.A."/>
            <person name="Martin F."/>
            <person name="Silar P."/>
            <person name="Natvig D.O."/>
            <person name="Lalanne C."/>
            <person name="Gautier V."/>
            <person name="Ament-Velasquez S.L."/>
            <person name="Kruys A."/>
            <person name="Hutchinson M.I."/>
            <person name="Powell A.J."/>
            <person name="Barry K."/>
            <person name="Miller A.N."/>
            <person name="Grigoriev I.V."/>
            <person name="Debuchy R."/>
            <person name="Gladieux P."/>
            <person name="Hiltunen Thoren M."/>
            <person name="Johannesson H."/>
        </authorList>
    </citation>
    <scope>NUCLEOTIDE SEQUENCE [LARGE SCALE GENOMIC DNA]</scope>
    <source>
        <strain evidence="4">CBS 284.82</strain>
    </source>
</reference>